<organism evidence="1 2">
    <name type="scientific">Aerophobetes bacterium</name>
    <dbReference type="NCBI Taxonomy" id="2030807"/>
    <lineage>
        <taxon>Bacteria</taxon>
        <taxon>Candidatus Aerophobota</taxon>
    </lineage>
</organism>
<gene>
    <name evidence="1" type="ORF">E3J84_05340</name>
</gene>
<sequence length="37" mass="4090">LPPVEEMTQRPKELLEAVIKGALAKGGRSIYSLHYPP</sequence>
<name>A0A523RU00_UNCAE</name>
<proteinExistence type="predicted"/>
<protein>
    <submittedName>
        <fullName evidence="1">Creatininase family protein</fullName>
    </submittedName>
</protein>
<dbReference type="AlphaFoldDB" id="A0A523RU00"/>
<evidence type="ECO:0000313" key="1">
    <source>
        <dbReference type="EMBL" id="TET09250.1"/>
    </source>
</evidence>
<comment type="caution">
    <text evidence="1">The sequence shown here is derived from an EMBL/GenBank/DDBJ whole genome shotgun (WGS) entry which is preliminary data.</text>
</comment>
<dbReference type="EMBL" id="SOKJ01000304">
    <property type="protein sequence ID" value="TET09250.1"/>
    <property type="molecule type" value="Genomic_DNA"/>
</dbReference>
<accession>A0A523RU00</accession>
<evidence type="ECO:0000313" key="2">
    <source>
        <dbReference type="Proteomes" id="UP000316360"/>
    </source>
</evidence>
<feature type="non-terminal residue" evidence="1">
    <location>
        <position position="1"/>
    </location>
</feature>
<dbReference type="Proteomes" id="UP000316360">
    <property type="component" value="Unassembled WGS sequence"/>
</dbReference>
<reference evidence="1 2" key="1">
    <citation type="submission" date="2019-03" db="EMBL/GenBank/DDBJ databases">
        <title>Metabolic potential of uncultured bacteria and archaea associated with petroleum seepage in deep-sea sediments.</title>
        <authorList>
            <person name="Dong X."/>
            <person name="Hubert C."/>
        </authorList>
    </citation>
    <scope>NUCLEOTIDE SEQUENCE [LARGE SCALE GENOMIC DNA]</scope>
    <source>
        <strain evidence="1">E44_bin7</strain>
    </source>
</reference>